<comment type="caution">
    <text evidence="3">The sequence shown here is derived from an EMBL/GenBank/DDBJ whole genome shotgun (WGS) entry which is preliminary data.</text>
</comment>
<feature type="transmembrane region" description="Helical" evidence="1">
    <location>
        <begin position="25"/>
        <end position="42"/>
    </location>
</feature>
<keyword evidence="1" id="KW-0472">Membrane</keyword>
<feature type="domain" description="Prepilin type IV endopeptidase peptidase" evidence="2">
    <location>
        <begin position="4"/>
        <end position="106"/>
    </location>
</feature>
<evidence type="ECO:0000259" key="2">
    <source>
        <dbReference type="Pfam" id="PF01478"/>
    </source>
</evidence>
<protein>
    <submittedName>
        <fullName evidence="3">Prepilin peptidase</fullName>
    </submittedName>
</protein>
<dbReference type="InterPro" id="IPR000045">
    <property type="entry name" value="Prepilin_IV_endopep_pep"/>
</dbReference>
<keyword evidence="4" id="KW-1185">Reference proteome</keyword>
<dbReference type="Proteomes" id="UP000324324">
    <property type="component" value="Unassembled WGS sequence"/>
</dbReference>
<proteinExistence type="predicted"/>
<dbReference type="Gene3D" id="1.20.120.1220">
    <property type="match status" value="1"/>
</dbReference>
<dbReference type="AlphaFoldDB" id="A0A5M8AN73"/>
<evidence type="ECO:0000256" key="1">
    <source>
        <dbReference type="SAM" id="Phobius"/>
    </source>
</evidence>
<feature type="transmembrane region" description="Helical" evidence="1">
    <location>
        <begin position="48"/>
        <end position="69"/>
    </location>
</feature>
<gene>
    <name evidence="3" type="ORF">F1599_12190</name>
</gene>
<evidence type="ECO:0000313" key="3">
    <source>
        <dbReference type="EMBL" id="KAA6124192.1"/>
    </source>
</evidence>
<dbReference type="GO" id="GO:0004190">
    <property type="term" value="F:aspartic-type endopeptidase activity"/>
    <property type="evidence" value="ECO:0007669"/>
    <property type="project" value="InterPro"/>
</dbReference>
<feature type="transmembrane region" description="Helical" evidence="1">
    <location>
        <begin position="102"/>
        <end position="128"/>
    </location>
</feature>
<name>A0A5M8AN73_9BURK</name>
<dbReference type="Pfam" id="PF01478">
    <property type="entry name" value="Peptidase_A24"/>
    <property type="match status" value="1"/>
</dbReference>
<dbReference type="EMBL" id="VWRN01000033">
    <property type="protein sequence ID" value="KAA6124192.1"/>
    <property type="molecule type" value="Genomic_DNA"/>
</dbReference>
<reference evidence="3 4" key="1">
    <citation type="submission" date="2019-09" db="EMBL/GenBank/DDBJ databases">
        <title>Isolation of a novel species in the genus Cupriavidus from patients with sepsis using whole genome sequencing.</title>
        <authorList>
            <person name="Kweon O.J."/>
            <person name="Lee M.-K."/>
        </authorList>
    </citation>
    <scope>NUCLEOTIDE SEQUENCE [LARGE SCALE GENOMIC DNA]</scope>
    <source>
        <strain evidence="3 4">MKL-01</strain>
    </source>
</reference>
<keyword evidence="1" id="KW-1133">Transmembrane helix</keyword>
<sequence length="170" mass="18147">MALIVTLLCVTTLWTDFHYRKVPNLALAWALIAAGLVLSLGYDASLPLGTRALGFAIGFAIMLPAYLLGRMGAGDVKFFAVVGLFIGPSGLLPVWLVGTLLAFVHACAVLALRHSAVVGWFGIAMGQWQRRFGIFDALRPETVARTRGIPYAAYLAIGVLLWLSVGQGSS</sequence>
<keyword evidence="1" id="KW-0812">Transmembrane</keyword>
<feature type="transmembrane region" description="Helical" evidence="1">
    <location>
        <begin position="76"/>
        <end position="96"/>
    </location>
</feature>
<dbReference type="GO" id="GO:0016020">
    <property type="term" value="C:membrane"/>
    <property type="evidence" value="ECO:0007669"/>
    <property type="project" value="InterPro"/>
</dbReference>
<feature type="transmembrane region" description="Helical" evidence="1">
    <location>
        <begin position="148"/>
        <end position="165"/>
    </location>
</feature>
<evidence type="ECO:0000313" key="4">
    <source>
        <dbReference type="Proteomes" id="UP000324324"/>
    </source>
</evidence>
<organism evidence="3 4">
    <name type="scientific">Cupriavidus cauae</name>
    <dbReference type="NCBI Taxonomy" id="2608999"/>
    <lineage>
        <taxon>Bacteria</taxon>
        <taxon>Pseudomonadati</taxon>
        <taxon>Pseudomonadota</taxon>
        <taxon>Betaproteobacteria</taxon>
        <taxon>Burkholderiales</taxon>
        <taxon>Burkholderiaceae</taxon>
        <taxon>Cupriavidus</taxon>
    </lineage>
</organism>
<accession>A0A5M8AN73</accession>
<dbReference type="RefSeq" id="WP_150083273.1">
    <property type="nucleotide sequence ID" value="NZ_VWRN01000033.1"/>
</dbReference>